<comment type="similarity">
    <text evidence="8 17">Belongs to the HisA/HisF family.</text>
</comment>
<dbReference type="SUPFAM" id="SSF141734">
    <property type="entry name" value="HisI-like"/>
    <property type="match status" value="1"/>
</dbReference>
<dbReference type="HAMAP" id="MF_01021">
    <property type="entry name" value="HisI"/>
    <property type="match status" value="1"/>
</dbReference>
<dbReference type="Proteomes" id="UP000823891">
    <property type="component" value="Unassembled WGS sequence"/>
</dbReference>
<evidence type="ECO:0000313" key="21">
    <source>
        <dbReference type="Proteomes" id="UP000823891"/>
    </source>
</evidence>
<dbReference type="InterPro" id="IPR006062">
    <property type="entry name" value="His_biosynth"/>
</dbReference>
<dbReference type="PANTHER" id="PTHR42945">
    <property type="entry name" value="HISTIDINE BIOSYNTHESIS BIFUNCTIONAL PROTEIN"/>
    <property type="match status" value="1"/>
</dbReference>
<dbReference type="Gene3D" id="3.10.20.810">
    <property type="entry name" value="Phosphoribosyl-AMP cyclohydrolase"/>
    <property type="match status" value="1"/>
</dbReference>
<keyword evidence="10 16" id="KW-0028">Amino-acid biosynthesis</keyword>
<gene>
    <name evidence="16" type="primary">hisI</name>
    <name evidence="16" type="synonym">hisIE</name>
    <name evidence="20" type="ORF">H9761_09315</name>
</gene>
<feature type="region of interest" description="Phosphoribosyl-AMP cyclohydrolase" evidence="16">
    <location>
        <begin position="1"/>
        <end position="359"/>
    </location>
</feature>
<dbReference type="AlphaFoldDB" id="A0A9D2NH78"/>
<dbReference type="HAMAP" id="MF_01019">
    <property type="entry name" value="HisIE"/>
    <property type="match status" value="1"/>
</dbReference>
<evidence type="ECO:0000256" key="13">
    <source>
        <dbReference type="ARBA" id="ARBA00022840"/>
    </source>
</evidence>
<dbReference type="InterPro" id="IPR038019">
    <property type="entry name" value="PRib_AMP_CycHydrolase_sf"/>
</dbReference>
<dbReference type="InterPro" id="IPR013785">
    <property type="entry name" value="Aldolase_TIM"/>
</dbReference>
<name>A0A9D2NH78_9FIRM</name>
<dbReference type="NCBIfam" id="TIGR03188">
    <property type="entry name" value="histidine_hisI"/>
    <property type="match status" value="1"/>
</dbReference>
<evidence type="ECO:0000256" key="10">
    <source>
        <dbReference type="ARBA" id="ARBA00022605"/>
    </source>
</evidence>
<evidence type="ECO:0000256" key="1">
    <source>
        <dbReference type="ARBA" id="ARBA00000024"/>
    </source>
</evidence>
<evidence type="ECO:0000256" key="11">
    <source>
        <dbReference type="ARBA" id="ARBA00022741"/>
    </source>
</evidence>
<keyword evidence="12 16" id="KW-0378">Hydrolase</keyword>
<reference evidence="20" key="1">
    <citation type="journal article" date="2021" name="PeerJ">
        <title>Extensive microbial diversity within the chicken gut microbiome revealed by metagenomics and culture.</title>
        <authorList>
            <person name="Gilroy R."/>
            <person name="Ravi A."/>
            <person name="Getino M."/>
            <person name="Pursley I."/>
            <person name="Horton D.L."/>
            <person name="Alikhan N.F."/>
            <person name="Baker D."/>
            <person name="Gharbi K."/>
            <person name="Hall N."/>
            <person name="Watson M."/>
            <person name="Adriaenssens E.M."/>
            <person name="Foster-Nyarko E."/>
            <person name="Jarju S."/>
            <person name="Secka A."/>
            <person name="Antonio M."/>
            <person name="Oren A."/>
            <person name="Chaudhuri R.R."/>
            <person name="La Ragione R."/>
            <person name="Hildebrand F."/>
            <person name="Pallen M.J."/>
        </authorList>
    </citation>
    <scope>NUCLEOTIDE SEQUENCE</scope>
    <source>
        <strain evidence="20">USAMLcec2-132</strain>
    </source>
</reference>
<feature type="region of interest" description="Disordered" evidence="18">
    <location>
        <begin position="333"/>
        <end position="353"/>
    </location>
</feature>
<sequence>MLTKKMVPCIWLYQNTAVADAQDMTEISPDPVSLARSYEAGQCDELLVCDLSADDRSHDEAIDMIREICSAVSIPVLGAGHIRRMEDVKKLLYAGCRQAVLDYDREDNVELTREVSLKFGPDRLLARITNSRILKETAALLSENVSGVLLTDIFTLKTDVSVSPVPVLAVPPDISLDKLIELMKLENLYGIAGRLVNDNVRELEAIRKLSAEAGVSTSGAEPAFSWQELKKNSDGMVPVIVQDWQTDTVLMQAYMDEEAYLATLRTGKMTYFSRSRKQLWVKGETSGHFQYVKSLRADCDLDTILARVEQIGPACHTGSYSCFFNDIIPSQDAQNEKASRDENSSEKGQRQLPHDPARVFEEVYGVILDRKEHPKEGSYTNYLFDKGIDKILKKLGEEATEIVIAAKNPNPNEIKYEICDFLYHMMVLMAEKGITWEEIMEELAKR</sequence>
<evidence type="ECO:0000256" key="15">
    <source>
        <dbReference type="ARBA" id="ARBA00023268"/>
    </source>
</evidence>
<evidence type="ECO:0000256" key="9">
    <source>
        <dbReference type="ARBA" id="ARBA00022490"/>
    </source>
</evidence>
<dbReference type="Gene3D" id="1.10.287.1080">
    <property type="entry name" value="MazG-like"/>
    <property type="match status" value="1"/>
</dbReference>
<dbReference type="FunFam" id="3.10.20.810:FF:000001">
    <property type="entry name" value="Histidine biosynthesis bifunctional protein HisIE"/>
    <property type="match status" value="1"/>
</dbReference>
<dbReference type="InterPro" id="IPR002496">
    <property type="entry name" value="PRib_AMP_CycHydrolase_dom"/>
</dbReference>
<dbReference type="SUPFAM" id="SSF101386">
    <property type="entry name" value="all-alpha NTP pyrophosphatases"/>
    <property type="match status" value="1"/>
</dbReference>
<comment type="pathway">
    <text evidence="4 16">Amino-acid biosynthesis; L-histidine biosynthesis; L-histidine from 5-phospho-alpha-D-ribose 1-diphosphate: step 3/9.</text>
</comment>
<evidence type="ECO:0000256" key="12">
    <source>
        <dbReference type="ARBA" id="ARBA00022801"/>
    </source>
</evidence>
<dbReference type="InterPro" id="IPR008179">
    <property type="entry name" value="HisE"/>
</dbReference>
<dbReference type="Pfam" id="PF01502">
    <property type="entry name" value="PRA-CH"/>
    <property type="match status" value="1"/>
</dbReference>
<dbReference type="Pfam" id="PF01503">
    <property type="entry name" value="PRA-PH"/>
    <property type="match status" value="1"/>
</dbReference>
<evidence type="ECO:0000256" key="4">
    <source>
        <dbReference type="ARBA" id="ARBA00005169"/>
    </source>
</evidence>
<dbReference type="GO" id="GO:0005524">
    <property type="term" value="F:ATP binding"/>
    <property type="evidence" value="ECO:0007669"/>
    <property type="project" value="UniProtKB-KW"/>
</dbReference>
<organism evidence="20 21">
    <name type="scientific">Candidatus Eisenbergiella merdavium</name>
    <dbReference type="NCBI Taxonomy" id="2838551"/>
    <lineage>
        <taxon>Bacteria</taxon>
        <taxon>Bacillati</taxon>
        <taxon>Bacillota</taxon>
        <taxon>Clostridia</taxon>
        <taxon>Lachnospirales</taxon>
        <taxon>Lachnospiraceae</taxon>
        <taxon>Eisenbergiella</taxon>
    </lineage>
</organism>
<dbReference type="HAMAP" id="MF_01020">
    <property type="entry name" value="HisE"/>
    <property type="match status" value="1"/>
</dbReference>
<evidence type="ECO:0000259" key="19">
    <source>
        <dbReference type="Pfam" id="PF01502"/>
    </source>
</evidence>
<feature type="region of interest" description="Phosphoribosyl-ATP pyrophosphohydrolase" evidence="16">
    <location>
        <begin position="360"/>
        <end position="446"/>
    </location>
</feature>
<protein>
    <recommendedName>
        <fullName evidence="16">Histidine biosynthesis bifunctional protein HisIE</fullName>
    </recommendedName>
    <domain>
        <recommendedName>
            <fullName evidence="16">Phosphoribosyl-AMP cyclohydrolase</fullName>
            <shortName evidence="16">PRA-CH</shortName>
            <ecNumber evidence="16">3.5.4.19</ecNumber>
        </recommendedName>
    </domain>
    <domain>
        <recommendedName>
            <fullName evidence="16">Phosphoribosyl-ATP pyrophosphatase</fullName>
            <shortName evidence="16">PRA-PH</shortName>
            <ecNumber evidence="16">3.6.1.31</ecNumber>
        </recommendedName>
    </domain>
</protein>
<dbReference type="NCBIfam" id="NF000768">
    <property type="entry name" value="PRK00051.1"/>
    <property type="match status" value="1"/>
</dbReference>
<dbReference type="GO" id="GO:0000105">
    <property type="term" value="P:L-histidine biosynthetic process"/>
    <property type="evidence" value="ECO:0007669"/>
    <property type="project" value="UniProtKB-UniRule"/>
</dbReference>
<dbReference type="PANTHER" id="PTHR42945:SF9">
    <property type="entry name" value="HISTIDINE BIOSYNTHESIS BIFUNCTIONAL PROTEIN HISIE"/>
    <property type="match status" value="1"/>
</dbReference>
<comment type="catalytic activity">
    <reaction evidence="1 16">
        <text>1-(5-phospho-beta-D-ribosyl)-5'-AMP + H2O = 1-(5-phospho-beta-D-ribosyl)-5-[(5-phospho-beta-D-ribosylamino)methylideneamino]imidazole-4-carboxamide</text>
        <dbReference type="Rhea" id="RHEA:20049"/>
        <dbReference type="ChEBI" id="CHEBI:15377"/>
        <dbReference type="ChEBI" id="CHEBI:58435"/>
        <dbReference type="ChEBI" id="CHEBI:59457"/>
        <dbReference type="EC" id="3.5.4.19"/>
    </reaction>
</comment>
<dbReference type="EC" id="3.5.4.19" evidence="16"/>
<evidence type="ECO:0000256" key="3">
    <source>
        <dbReference type="ARBA" id="ARBA00004496"/>
    </source>
</evidence>
<accession>A0A9D2NH78</accession>
<proteinExistence type="inferred from homology"/>
<reference evidence="20" key="2">
    <citation type="submission" date="2021-04" db="EMBL/GenBank/DDBJ databases">
        <authorList>
            <person name="Gilroy R."/>
        </authorList>
    </citation>
    <scope>NUCLEOTIDE SEQUENCE</scope>
    <source>
        <strain evidence="20">USAMLcec2-132</strain>
    </source>
</reference>
<dbReference type="Pfam" id="PF00977">
    <property type="entry name" value="His_biosynth"/>
    <property type="match status" value="1"/>
</dbReference>
<feature type="compositionally biased region" description="Basic and acidic residues" evidence="18">
    <location>
        <begin position="334"/>
        <end position="353"/>
    </location>
</feature>
<dbReference type="GO" id="GO:0004635">
    <property type="term" value="F:phosphoribosyl-AMP cyclohydrolase activity"/>
    <property type="evidence" value="ECO:0007669"/>
    <property type="project" value="UniProtKB-UniRule"/>
</dbReference>
<evidence type="ECO:0000256" key="2">
    <source>
        <dbReference type="ARBA" id="ARBA00001460"/>
    </source>
</evidence>
<comment type="similarity">
    <text evidence="6 16">In the C-terminal section; belongs to the PRA-PH family.</text>
</comment>
<keyword evidence="15 16" id="KW-0511">Multifunctional enzyme</keyword>
<evidence type="ECO:0000256" key="18">
    <source>
        <dbReference type="SAM" id="MobiDB-lite"/>
    </source>
</evidence>
<evidence type="ECO:0000313" key="20">
    <source>
        <dbReference type="EMBL" id="HJC23890.1"/>
    </source>
</evidence>
<evidence type="ECO:0000256" key="14">
    <source>
        <dbReference type="ARBA" id="ARBA00023102"/>
    </source>
</evidence>
<evidence type="ECO:0000256" key="17">
    <source>
        <dbReference type="RuleBase" id="RU003657"/>
    </source>
</evidence>
<evidence type="ECO:0000256" key="8">
    <source>
        <dbReference type="ARBA" id="ARBA00009667"/>
    </source>
</evidence>
<evidence type="ECO:0000256" key="16">
    <source>
        <dbReference type="HAMAP-Rule" id="MF_01019"/>
    </source>
</evidence>
<keyword evidence="14 16" id="KW-0368">Histidine biosynthesis</keyword>
<dbReference type="SUPFAM" id="SSF51366">
    <property type="entry name" value="Ribulose-phoshate binding barrel"/>
    <property type="match status" value="1"/>
</dbReference>
<comment type="catalytic activity">
    <reaction evidence="2 16">
        <text>1-(5-phospho-beta-D-ribosyl)-ATP + H2O = 1-(5-phospho-beta-D-ribosyl)-5'-AMP + diphosphate + H(+)</text>
        <dbReference type="Rhea" id="RHEA:22828"/>
        <dbReference type="ChEBI" id="CHEBI:15377"/>
        <dbReference type="ChEBI" id="CHEBI:15378"/>
        <dbReference type="ChEBI" id="CHEBI:33019"/>
        <dbReference type="ChEBI" id="CHEBI:59457"/>
        <dbReference type="ChEBI" id="CHEBI:73183"/>
        <dbReference type="EC" id="3.6.1.31"/>
    </reaction>
</comment>
<evidence type="ECO:0000256" key="6">
    <source>
        <dbReference type="ARBA" id="ARBA00007731"/>
    </source>
</evidence>
<evidence type="ECO:0000256" key="7">
    <source>
        <dbReference type="ARBA" id="ARBA00008299"/>
    </source>
</evidence>
<feature type="domain" description="Phosphoribosyl-AMP cyclohydrolase" evidence="19">
    <location>
        <begin position="251"/>
        <end position="324"/>
    </location>
</feature>
<dbReference type="Gene3D" id="3.20.20.70">
    <property type="entry name" value="Aldolase class I"/>
    <property type="match status" value="1"/>
</dbReference>
<keyword evidence="11 16" id="KW-0547">Nucleotide-binding</keyword>
<comment type="caution">
    <text evidence="20">The sequence shown here is derived from an EMBL/GenBank/DDBJ whole genome shotgun (WGS) entry which is preliminary data.</text>
</comment>
<comment type="similarity">
    <text evidence="7 16">In the N-terminal section; belongs to the PRA-CH family.</text>
</comment>
<dbReference type="EC" id="3.6.1.31" evidence="16"/>
<dbReference type="CDD" id="cd11534">
    <property type="entry name" value="NTP-PPase_HisIE_like"/>
    <property type="match status" value="1"/>
</dbReference>
<keyword evidence="13 16" id="KW-0067">ATP-binding</keyword>
<dbReference type="InterPro" id="IPR023019">
    <property type="entry name" value="His_synth_HisIE"/>
</dbReference>
<dbReference type="GO" id="GO:0004636">
    <property type="term" value="F:phosphoribosyl-ATP diphosphatase activity"/>
    <property type="evidence" value="ECO:0007669"/>
    <property type="project" value="UniProtKB-UniRule"/>
</dbReference>
<comment type="subcellular location">
    <subcellularLocation>
        <location evidence="3 16">Cytoplasm</location>
    </subcellularLocation>
</comment>
<dbReference type="InterPro" id="IPR021130">
    <property type="entry name" value="PRib-ATP_PPHydrolase-like"/>
</dbReference>
<dbReference type="NCBIfam" id="NF002747">
    <property type="entry name" value="PRK02759.1"/>
    <property type="match status" value="1"/>
</dbReference>
<dbReference type="GO" id="GO:0005737">
    <property type="term" value="C:cytoplasm"/>
    <property type="evidence" value="ECO:0007669"/>
    <property type="project" value="UniProtKB-SubCell"/>
</dbReference>
<dbReference type="InterPro" id="IPR011060">
    <property type="entry name" value="RibuloseP-bd_barrel"/>
</dbReference>
<dbReference type="EMBL" id="DWWS01000032">
    <property type="protein sequence ID" value="HJC23890.1"/>
    <property type="molecule type" value="Genomic_DNA"/>
</dbReference>
<evidence type="ECO:0000256" key="5">
    <source>
        <dbReference type="ARBA" id="ARBA00005204"/>
    </source>
</evidence>
<keyword evidence="9 16" id="KW-0963">Cytoplasm</keyword>
<dbReference type="InterPro" id="IPR026660">
    <property type="entry name" value="PRA-CH"/>
</dbReference>
<comment type="pathway">
    <text evidence="5 16">Amino-acid biosynthesis; L-histidine biosynthesis; L-histidine from 5-phospho-alpha-D-ribose 1-diphosphate: step 2/9.</text>
</comment>